<dbReference type="Gene3D" id="3.40.50.150">
    <property type="entry name" value="Vaccinia Virus protein VP39"/>
    <property type="match status" value="1"/>
</dbReference>
<feature type="domain" description="Methyltransferase" evidence="3">
    <location>
        <begin position="42"/>
        <end position="137"/>
    </location>
</feature>
<dbReference type="GO" id="GO:0032259">
    <property type="term" value="P:methylation"/>
    <property type="evidence" value="ECO:0007669"/>
    <property type="project" value="UniProtKB-KW"/>
</dbReference>
<dbReference type="SUPFAM" id="SSF53335">
    <property type="entry name" value="S-adenosyl-L-methionine-dependent methyltransferases"/>
    <property type="match status" value="1"/>
</dbReference>
<gene>
    <name evidence="4" type="ORF">JOC54_003072</name>
</gene>
<dbReference type="EMBL" id="JAFBCV010000010">
    <property type="protein sequence ID" value="MBM7839792.1"/>
    <property type="molecule type" value="Genomic_DNA"/>
</dbReference>
<protein>
    <submittedName>
        <fullName evidence="4">2-polyprenyl-3-methyl-5-hydroxy-6-metoxy-1, 4-benzoquinol methylase</fullName>
    </submittedName>
</protein>
<comment type="caution">
    <text evidence="4">The sequence shown here is derived from an EMBL/GenBank/DDBJ whole genome shotgun (WGS) entry which is preliminary data.</text>
</comment>
<dbReference type="InterPro" id="IPR041698">
    <property type="entry name" value="Methyltransf_25"/>
</dbReference>
<organism evidence="4 5">
    <name type="scientific">Shouchella xiaoxiensis</name>
    <dbReference type="NCBI Taxonomy" id="766895"/>
    <lineage>
        <taxon>Bacteria</taxon>
        <taxon>Bacillati</taxon>
        <taxon>Bacillota</taxon>
        <taxon>Bacilli</taxon>
        <taxon>Bacillales</taxon>
        <taxon>Bacillaceae</taxon>
        <taxon>Shouchella</taxon>
    </lineage>
</organism>
<evidence type="ECO:0000313" key="4">
    <source>
        <dbReference type="EMBL" id="MBM7839792.1"/>
    </source>
</evidence>
<keyword evidence="5" id="KW-1185">Reference proteome</keyword>
<evidence type="ECO:0000259" key="3">
    <source>
        <dbReference type="Pfam" id="PF13649"/>
    </source>
</evidence>
<dbReference type="GO" id="GO:0008168">
    <property type="term" value="F:methyltransferase activity"/>
    <property type="evidence" value="ECO:0007669"/>
    <property type="project" value="UniProtKB-KW"/>
</dbReference>
<dbReference type="Pfam" id="PF13649">
    <property type="entry name" value="Methyltransf_25"/>
    <property type="match status" value="1"/>
</dbReference>
<accession>A0ABS2SW81</accession>
<evidence type="ECO:0000256" key="1">
    <source>
        <dbReference type="ARBA" id="ARBA00022603"/>
    </source>
</evidence>
<evidence type="ECO:0000256" key="2">
    <source>
        <dbReference type="ARBA" id="ARBA00022679"/>
    </source>
</evidence>
<keyword evidence="2" id="KW-0808">Transferase</keyword>
<proteinExistence type="predicted"/>
<evidence type="ECO:0000313" key="5">
    <source>
        <dbReference type="Proteomes" id="UP001179280"/>
    </source>
</evidence>
<sequence length="255" mass="29476">MSELFTTNFEKYNDTTLYDQLNEPHKPELPLLLAHIKKADSILELACGTGRLTIPLAQEGYRITGVDLHEGMLQKAQEKATQASVEIPFHQQDCTKLALDQTYDVLFMVGNSFQHFLTNESQDQLFAAVSAHLKPGGLFVFDTRNPIIAEFKTTDEYQSTFQDYRGYDVLEQHKETYEPKTQVLHCYTSRELHKDGQFVRDERDKISLRYTFPLEMKRLFTSHGFSIKESYGKWSGEAISDDTPQMIYVCEKKKH</sequence>
<keyword evidence="1 4" id="KW-0489">Methyltransferase</keyword>
<dbReference type="PANTHER" id="PTHR43861:SF1">
    <property type="entry name" value="TRANS-ACONITATE 2-METHYLTRANSFERASE"/>
    <property type="match status" value="1"/>
</dbReference>
<dbReference type="CDD" id="cd02440">
    <property type="entry name" value="AdoMet_MTases"/>
    <property type="match status" value="1"/>
</dbReference>
<reference evidence="4" key="1">
    <citation type="submission" date="2021-01" db="EMBL/GenBank/DDBJ databases">
        <title>Genomic Encyclopedia of Type Strains, Phase IV (KMG-IV): sequencing the most valuable type-strain genomes for metagenomic binning, comparative biology and taxonomic classification.</title>
        <authorList>
            <person name="Goeker M."/>
        </authorList>
    </citation>
    <scope>NUCLEOTIDE SEQUENCE</scope>
    <source>
        <strain evidence="4">DSM 21943</strain>
    </source>
</reference>
<dbReference type="PANTHER" id="PTHR43861">
    <property type="entry name" value="TRANS-ACONITATE 2-METHYLTRANSFERASE-RELATED"/>
    <property type="match status" value="1"/>
</dbReference>
<dbReference type="Proteomes" id="UP001179280">
    <property type="component" value="Unassembled WGS sequence"/>
</dbReference>
<name>A0ABS2SW81_9BACI</name>
<dbReference type="RefSeq" id="WP_204467000.1">
    <property type="nucleotide sequence ID" value="NZ_JAFBCV010000010.1"/>
</dbReference>
<dbReference type="InterPro" id="IPR029063">
    <property type="entry name" value="SAM-dependent_MTases_sf"/>
</dbReference>
<dbReference type="Gene3D" id="2.20.25.110">
    <property type="entry name" value="S-adenosyl-L-methionine-dependent methyltransferases"/>
    <property type="match status" value="1"/>
</dbReference>